<protein>
    <submittedName>
        <fullName evidence="2">Uncharacterized protein DUF2795</fullName>
    </submittedName>
</protein>
<feature type="region of interest" description="Disordered" evidence="1">
    <location>
        <begin position="73"/>
        <end position="98"/>
    </location>
</feature>
<accession>A0A543DLK9</accession>
<comment type="caution">
    <text evidence="2">The sequence shown here is derived from an EMBL/GenBank/DDBJ whole genome shotgun (WGS) entry which is preliminary data.</text>
</comment>
<evidence type="ECO:0000313" key="3">
    <source>
        <dbReference type="Proteomes" id="UP000315677"/>
    </source>
</evidence>
<dbReference type="RefSeq" id="WP_142058910.1">
    <property type="nucleotide sequence ID" value="NZ_VFPA01000003.1"/>
</dbReference>
<gene>
    <name evidence="2" type="ORF">FB558_6021</name>
</gene>
<dbReference type="Pfam" id="PF11387">
    <property type="entry name" value="DUF2795"/>
    <property type="match status" value="1"/>
</dbReference>
<dbReference type="OrthoDB" id="3579733at2"/>
<keyword evidence="3" id="KW-1185">Reference proteome</keyword>
<dbReference type="Proteomes" id="UP000315677">
    <property type="component" value="Unassembled WGS sequence"/>
</dbReference>
<dbReference type="AlphaFoldDB" id="A0A543DLK9"/>
<name>A0A543DLK9_9PSEU</name>
<evidence type="ECO:0000313" key="2">
    <source>
        <dbReference type="EMBL" id="TQM10236.1"/>
    </source>
</evidence>
<organism evidence="2 3">
    <name type="scientific">Pseudonocardia kunmingensis</name>
    <dbReference type="NCBI Taxonomy" id="630975"/>
    <lineage>
        <taxon>Bacteria</taxon>
        <taxon>Bacillati</taxon>
        <taxon>Actinomycetota</taxon>
        <taxon>Actinomycetes</taxon>
        <taxon>Pseudonocardiales</taxon>
        <taxon>Pseudonocardiaceae</taxon>
        <taxon>Pseudonocardia</taxon>
    </lineage>
</organism>
<dbReference type="InterPro" id="IPR021527">
    <property type="entry name" value="DUF2795"/>
</dbReference>
<reference evidence="2 3" key="1">
    <citation type="submission" date="2019-06" db="EMBL/GenBank/DDBJ databases">
        <title>Sequencing the genomes of 1000 actinobacteria strains.</title>
        <authorList>
            <person name="Klenk H.-P."/>
        </authorList>
    </citation>
    <scope>NUCLEOTIDE SEQUENCE [LARGE SCALE GENOMIC DNA]</scope>
    <source>
        <strain evidence="2 3">DSM 45301</strain>
    </source>
</reference>
<dbReference type="EMBL" id="VFPA01000003">
    <property type="protein sequence ID" value="TQM10236.1"/>
    <property type="molecule type" value="Genomic_DNA"/>
</dbReference>
<sequence>MHRSDSRSDVERLSQVLTGTRYPAAKWQLIMQAEEYGADVATRAQLWALPSGTYRDLRAVLVAMAAFGEAQPDYASQTTHSRAPRPLLPVPGRVRPLR</sequence>
<evidence type="ECO:0000256" key="1">
    <source>
        <dbReference type="SAM" id="MobiDB-lite"/>
    </source>
</evidence>
<proteinExistence type="predicted"/>